<dbReference type="RefSeq" id="WP_121682146.1">
    <property type="nucleotide sequence ID" value="NZ_RCVZ01000016.1"/>
</dbReference>
<comment type="caution">
    <text evidence="1">The sequence shown here is derived from an EMBL/GenBank/DDBJ whole genome shotgun (WGS) entry which is preliminary data.</text>
</comment>
<reference evidence="1 2" key="1">
    <citation type="submission" date="2018-10" db="EMBL/GenBank/DDBJ databases">
        <title>Falsibacillus sp. genome draft.</title>
        <authorList>
            <person name="Shi S."/>
        </authorList>
    </citation>
    <scope>NUCLEOTIDE SEQUENCE [LARGE SCALE GENOMIC DNA]</scope>
    <source>
        <strain evidence="1 2">GY 10110</strain>
    </source>
</reference>
<dbReference type="EMBL" id="RCVZ01000016">
    <property type="protein sequence ID" value="RLQ93238.1"/>
    <property type="molecule type" value="Genomic_DNA"/>
</dbReference>
<evidence type="ECO:0000313" key="2">
    <source>
        <dbReference type="Proteomes" id="UP000276770"/>
    </source>
</evidence>
<protein>
    <recommendedName>
        <fullName evidence="3">DUF2642 domain-containing protein</fullName>
    </recommendedName>
</protein>
<evidence type="ECO:0008006" key="3">
    <source>
        <dbReference type="Google" id="ProtNLM"/>
    </source>
</evidence>
<dbReference type="AlphaFoldDB" id="A0A3L7JQY3"/>
<organism evidence="1 2">
    <name type="scientific">Falsibacillus albus</name>
    <dbReference type="NCBI Taxonomy" id="2478915"/>
    <lineage>
        <taxon>Bacteria</taxon>
        <taxon>Bacillati</taxon>
        <taxon>Bacillota</taxon>
        <taxon>Bacilli</taxon>
        <taxon>Bacillales</taxon>
        <taxon>Bacillaceae</taxon>
        <taxon>Falsibacillus</taxon>
    </lineage>
</organism>
<name>A0A3L7JQY3_9BACI</name>
<evidence type="ECO:0000313" key="1">
    <source>
        <dbReference type="EMBL" id="RLQ93238.1"/>
    </source>
</evidence>
<accession>A0A3L7JQY3</accession>
<dbReference type="Proteomes" id="UP000276770">
    <property type="component" value="Unassembled WGS sequence"/>
</dbReference>
<keyword evidence="2" id="KW-1185">Reference proteome</keyword>
<gene>
    <name evidence="1" type="ORF">D9X91_18600</name>
</gene>
<sequence length="59" mass="6741">MQLTNHISDHISVELINGKTESGELVHIDHDLKIITLDQYSHNVYIPLSSVISLKEMNR</sequence>
<proteinExistence type="predicted"/>